<dbReference type="Gene3D" id="3.30.420.10">
    <property type="entry name" value="Ribonuclease H-like superfamily/Ribonuclease H"/>
    <property type="match status" value="1"/>
</dbReference>
<evidence type="ECO:0000313" key="4">
    <source>
        <dbReference type="Proteomes" id="UP000005408"/>
    </source>
</evidence>
<evidence type="ECO:0000313" key="3">
    <source>
        <dbReference type="EnsemblMetazoa" id="G31995.1:cds"/>
    </source>
</evidence>
<reference evidence="3" key="1">
    <citation type="submission" date="2022-08" db="UniProtKB">
        <authorList>
            <consortium name="EnsemblMetazoa"/>
        </authorList>
    </citation>
    <scope>IDENTIFICATION</scope>
    <source>
        <strain evidence="3">05x7-T-G4-1.051#20</strain>
    </source>
</reference>
<dbReference type="InterPro" id="IPR036397">
    <property type="entry name" value="RNaseH_sf"/>
</dbReference>
<name>A0A8W8M9C4_MAGGI</name>
<dbReference type="AlphaFoldDB" id="A0A8W8M9C4"/>
<dbReference type="PANTHER" id="PTHR23022">
    <property type="entry name" value="TRANSPOSABLE ELEMENT-RELATED"/>
    <property type="match status" value="1"/>
</dbReference>
<dbReference type="InterPro" id="IPR052338">
    <property type="entry name" value="Transposase_5"/>
</dbReference>
<protein>
    <recommendedName>
        <fullName evidence="2">Tc1-like transposase DDE domain-containing protein</fullName>
    </recommendedName>
</protein>
<dbReference type="GO" id="GO:0003676">
    <property type="term" value="F:nucleic acid binding"/>
    <property type="evidence" value="ECO:0007669"/>
    <property type="project" value="InterPro"/>
</dbReference>
<organism evidence="3 4">
    <name type="scientific">Magallana gigas</name>
    <name type="common">Pacific oyster</name>
    <name type="synonym">Crassostrea gigas</name>
    <dbReference type="NCBI Taxonomy" id="29159"/>
    <lineage>
        <taxon>Eukaryota</taxon>
        <taxon>Metazoa</taxon>
        <taxon>Spiralia</taxon>
        <taxon>Lophotrochozoa</taxon>
        <taxon>Mollusca</taxon>
        <taxon>Bivalvia</taxon>
        <taxon>Autobranchia</taxon>
        <taxon>Pteriomorphia</taxon>
        <taxon>Ostreida</taxon>
        <taxon>Ostreoidea</taxon>
        <taxon>Ostreidae</taxon>
        <taxon>Magallana</taxon>
    </lineage>
</organism>
<dbReference type="InterPro" id="IPR012337">
    <property type="entry name" value="RNaseH-like_sf"/>
</dbReference>
<accession>A0A8W8M9C4</accession>
<dbReference type="Proteomes" id="UP000005408">
    <property type="component" value="Unassembled WGS sequence"/>
</dbReference>
<evidence type="ECO:0000259" key="2">
    <source>
        <dbReference type="Pfam" id="PF13358"/>
    </source>
</evidence>
<proteinExistence type="predicted"/>
<feature type="region of interest" description="Disordered" evidence="1">
    <location>
        <begin position="1"/>
        <end position="25"/>
    </location>
</feature>
<sequence>MEQFKKRSYRKKKFTPKRKPKPKHPLKVHVWAGKSRRGKTHVCIFNGIMNADLYVDILAKTLIPFIKEKFPNAHRFMQDNDPKHTSRTAKMFMEENNINWWKTPAESPDLNPIENLWHEMKEYIRKYIKPTKEEAILKFWETVTVEKCNRYIDHLKTVIPEVIKVNGQATGY</sequence>
<dbReference type="InterPro" id="IPR038717">
    <property type="entry name" value="Tc1-like_DDE_dom"/>
</dbReference>
<dbReference type="EnsemblMetazoa" id="G31995.1">
    <property type="protein sequence ID" value="G31995.1:cds"/>
    <property type="gene ID" value="G31995"/>
</dbReference>
<dbReference type="SUPFAM" id="SSF53098">
    <property type="entry name" value="Ribonuclease H-like"/>
    <property type="match status" value="1"/>
</dbReference>
<evidence type="ECO:0000256" key="1">
    <source>
        <dbReference type="SAM" id="MobiDB-lite"/>
    </source>
</evidence>
<dbReference type="PANTHER" id="PTHR23022:SF135">
    <property type="entry name" value="SI:DKEY-77F5.3"/>
    <property type="match status" value="1"/>
</dbReference>
<keyword evidence="4" id="KW-1185">Reference proteome</keyword>
<dbReference type="Pfam" id="PF13358">
    <property type="entry name" value="DDE_3"/>
    <property type="match status" value="1"/>
</dbReference>
<feature type="domain" description="Tc1-like transposase DDE" evidence="2">
    <location>
        <begin position="7"/>
        <end position="127"/>
    </location>
</feature>